<keyword evidence="6" id="KW-0539">Nucleus</keyword>
<keyword evidence="11" id="KW-1185">Reference proteome</keyword>
<reference evidence="10 11" key="1">
    <citation type="submission" date="2024-01" db="EMBL/GenBank/DDBJ databases">
        <title>The genome of the rayed Mediterranean limpet Patella caerulea (Linnaeus, 1758).</title>
        <authorList>
            <person name="Anh-Thu Weber A."/>
            <person name="Halstead-Nussloch G."/>
        </authorList>
    </citation>
    <scope>NUCLEOTIDE SEQUENCE [LARGE SCALE GENOMIC DNA]</scope>
    <source>
        <strain evidence="10">AATW-2023a</strain>
        <tissue evidence="10">Whole specimen</tissue>
    </source>
</reference>
<feature type="region of interest" description="Disordered" evidence="8">
    <location>
        <begin position="259"/>
        <end position="318"/>
    </location>
</feature>
<dbReference type="InterPro" id="IPR013087">
    <property type="entry name" value="Znf_C2H2_type"/>
</dbReference>
<evidence type="ECO:0000256" key="8">
    <source>
        <dbReference type="SAM" id="MobiDB-lite"/>
    </source>
</evidence>
<comment type="subcellular location">
    <subcellularLocation>
        <location evidence="1">Nucleus</location>
    </subcellularLocation>
</comment>
<keyword evidence="4 7" id="KW-0863">Zinc-finger</keyword>
<evidence type="ECO:0000256" key="7">
    <source>
        <dbReference type="PROSITE-ProRule" id="PRU00042"/>
    </source>
</evidence>
<evidence type="ECO:0000256" key="5">
    <source>
        <dbReference type="ARBA" id="ARBA00022833"/>
    </source>
</evidence>
<dbReference type="FunFam" id="3.30.160.60:FF:002555">
    <property type="entry name" value="B-cell CLL/lymphoma 6 member B protein"/>
    <property type="match status" value="1"/>
</dbReference>
<feature type="domain" description="C2H2-type" evidence="9">
    <location>
        <begin position="535"/>
        <end position="562"/>
    </location>
</feature>
<feature type="compositionally biased region" description="Low complexity" evidence="8">
    <location>
        <begin position="193"/>
        <end position="205"/>
    </location>
</feature>
<proteinExistence type="predicted"/>
<dbReference type="FunFam" id="3.30.160.60:FF:002326">
    <property type="entry name" value="B-cell CLL/lymphoma 6 member B protein"/>
    <property type="match status" value="1"/>
</dbReference>
<gene>
    <name evidence="10" type="ORF">SNE40_008940</name>
</gene>
<dbReference type="EMBL" id="JAZGQO010000007">
    <property type="protein sequence ID" value="KAK6180988.1"/>
    <property type="molecule type" value="Genomic_DNA"/>
</dbReference>
<evidence type="ECO:0000259" key="9">
    <source>
        <dbReference type="PROSITE" id="PS50157"/>
    </source>
</evidence>
<dbReference type="GO" id="GO:0008270">
    <property type="term" value="F:zinc ion binding"/>
    <property type="evidence" value="ECO:0007669"/>
    <property type="project" value="UniProtKB-KW"/>
</dbReference>
<feature type="domain" description="C2H2-type" evidence="9">
    <location>
        <begin position="591"/>
        <end position="614"/>
    </location>
</feature>
<feature type="region of interest" description="Disordered" evidence="8">
    <location>
        <begin position="185"/>
        <end position="235"/>
    </location>
</feature>
<keyword evidence="2" id="KW-0479">Metal-binding</keyword>
<dbReference type="AlphaFoldDB" id="A0AAN8PRC1"/>
<keyword evidence="3" id="KW-0677">Repeat</keyword>
<feature type="region of interest" description="Disordered" evidence="8">
    <location>
        <begin position="412"/>
        <end position="470"/>
    </location>
</feature>
<organism evidence="10 11">
    <name type="scientific">Patella caerulea</name>
    <name type="common">Rayed Mediterranean limpet</name>
    <dbReference type="NCBI Taxonomy" id="87958"/>
    <lineage>
        <taxon>Eukaryota</taxon>
        <taxon>Metazoa</taxon>
        <taxon>Spiralia</taxon>
        <taxon>Lophotrochozoa</taxon>
        <taxon>Mollusca</taxon>
        <taxon>Gastropoda</taxon>
        <taxon>Patellogastropoda</taxon>
        <taxon>Patelloidea</taxon>
        <taxon>Patellidae</taxon>
        <taxon>Patella</taxon>
    </lineage>
</organism>
<dbReference type="Proteomes" id="UP001347796">
    <property type="component" value="Unassembled WGS sequence"/>
</dbReference>
<dbReference type="PANTHER" id="PTHR16515:SF49">
    <property type="entry name" value="GASTRULA ZINC FINGER PROTEIN XLCGF49.1-LIKE-RELATED"/>
    <property type="match status" value="1"/>
</dbReference>
<dbReference type="InterPro" id="IPR036236">
    <property type="entry name" value="Znf_C2H2_sf"/>
</dbReference>
<dbReference type="Gene3D" id="3.30.160.60">
    <property type="entry name" value="Classic Zinc Finger"/>
    <property type="match status" value="4"/>
</dbReference>
<feature type="compositionally biased region" description="Low complexity" evidence="8">
    <location>
        <begin position="655"/>
        <end position="665"/>
    </location>
</feature>
<protein>
    <recommendedName>
        <fullName evidence="9">C2H2-type domain-containing protein</fullName>
    </recommendedName>
</protein>
<feature type="region of interest" description="Disordered" evidence="8">
    <location>
        <begin position="1"/>
        <end position="51"/>
    </location>
</feature>
<evidence type="ECO:0000256" key="4">
    <source>
        <dbReference type="ARBA" id="ARBA00022771"/>
    </source>
</evidence>
<dbReference type="InterPro" id="IPR050331">
    <property type="entry name" value="Zinc_finger"/>
</dbReference>
<feature type="region of interest" description="Disordered" evidence="8">
    <location>
        <begin position="639"/>
        <end position="682"/>
    </location>
</feature>
<feature type="domain" description="C2H2-type" evidence="9">
    <location>
        <begin position="563"/>
        <end position="590"/>
    </location>
</feature>
<feature type="compositionally biased region" description="Basic and acidic residues" evidence="8">
    <location>
        <begin position="1"/>
        <end position="40"/>
    </location>
</feature>
<evidence type="ECO:0000313" key="10">
    <source>
        <dbReference type="EMBL" id="KAK6180988.1"/>
    </source>
</evidence>
<evidence type="ECO:0000256" key="1">
    <source>
        <dbReference type="ARBA" id="ARBA00004123"/>
    </source>
</evidence>
<dbReference type="GO" id="GO:0005634">
    <property type="term" value="C:nucleus"/>
    <property type="evidence" value="ECO:0007669"/>
    <property type="project" value="UniProtKB-SubCell"/>
</dbReference>
<dbReference type="PROSITE" id="PS50157">
    <property type="entry name" value="ZINC_FINGER_C2H2_2"/>
    <property type="match status" value="4"/>
</dbReference>
<evidence type="ECO:0000256" key="2">
    <source>
        <dbReference type="ARBA" id="ARBA00022723"/>
    </source>
</evidence>
<sequence length="682" mass="77265">MATQRQKEKTSKKNLRERTKNGNTVRKDTKGSLQRKHDPYESDNDSQSPYMSLDVLAQVATATLEKEPRFESKMPKKLTKRSIQSLEVLNLDQIQALSDKAVISLFADISSNEMTKNFTFKCYLMPEKCKETYTSFGNESRARAKMRDHLLSHIARLIDEANDPDRLEPFFFTAVPVNVRKKRIAEANKKSRSNQQSTSSSGSPTNKKKIKKGIKFTSLKPCKKNSSQSSQEDDSDSVIVAVKFDSNNVDDVKENAMHITKSRTNQTITPNKANSPKRLANKSSNLATADTEKSNNNNNTLKNKPVAESSDYSTGDRERRIEENEQFIIDLLNRTQPHHDHCYTTIFGKKRGIETISMNTADEDDGDRKKEVTNNEITTYSRSGKLEPILSLPAVRSTIDMPMVCGEEVVGNSLSDDEDKHDGLKPYPPMPKSNPAKKGRISVPEENISYSDGDEESSSPRKRRKLQTTVDSTNIGDKDATVWETKMALKCIRELKARKKDDRVPLVCKICKDKTFTASATLMYHYRSHAGIKPFICLICNTTFTRQHSLNYHMLIHNNQSRFTCKDCGRKFRHPSHFKEHLRRHTGETPFECTDCPLKFKTRNTYKRHLKTRHGKLLTAGGIYLLSKEEFMKVRTKPYKKVPGSGNKDGDSESESVSGSDGEAGVSEEENEMIVSLPMAFN</sequence>
<dbReference type="Pfam" id="PF00096">
    <property type="entry name" value="zf-C2H2"/>
    <property type="match status" value="3"/>
</dbReference>
<dbReference type="GO" id="GO:0010468">
    <property type="term" value="P:regulation of gene expression"/>
    <property type="evidence" value="ECO:0007669"/>
    <property type="project" value="TreeGrafter"/>
</dbReference>
<dbReference type="SUPFAM" id="SSF57667">
    <property type="entry name" value="beta-beta-alpha zinc fingers"/>
    <property type="match status" value="2"/>
</dbReference>
<dbReference type="PANTHER" id="PTHR16515">
    <property type="entry name" value="PR DOMAIN ZINC FINGER PROTEIN"/>
    <property type="match status" value="1"/>
</dbReference>
<name>A0AAN8PRC1_PATCE</name>
<evidence type="ECO:0000313" key="11">
    <source>
        <dbReference type="Proteomes" id="UP001347796"/>
    </source>
</evidence>
<dbReference type="PROSITE" id="PS00028">
    <property type="entry name" value="ZINC_FINGER_C2H2_1"/>
    <property type="match status" value="3"/>
</dbReference>
<keyword evidence="5" id="KW-0862">Zinc</keyword>
<dbReference type="FunFam" id="3.30.160.60:FF:000264">
    <property type="entry name" value="Zinc finger protein 236"/>
    <property type="match status" value="1"/>
</dbReference>
<dbReference type="SMART" id="SM00355">
    <property type="entry name" value="ZnF_C2H2"/>
    <property type="match status" value="4"/>
</dbReference>
<comment type="caution">
    <text evidence="10">The sequence shown here is derived from an EMBL/GenBank/DDBJ whole genome shotgun (WGS) entry which is preliminary data.</text>
</comment>
<feature type="compositionally biased region" description="Polar residues" evidence="8">
    <location>
        <begin position="262"/>
        <end position="274"/>
    </location>
</feature>
<feature type="domain" description="C2H2-type" evidence="9">
    <location>
        <begin position="506"/>
        <end position="534"/>
    </location>
</feature>
<accession>A0AAN8PRC1</accession>
<evidence type="ECO:0000256" key="3">
    <source>
        <dbReference type="ARBA" id="ARBA00022737"/>
    </source>
</evidence>
<evidence type="ECO:0000256" key="6">
    <source>
        <dbReference type="ARBA" id="ARBA00023242"/>
    </source>
</evidence>